<accession>A0A0F9WLJ2</accession>
<dbReference type="Proteomes" id="UP000034350">
    <property type="component" value="Unassembled WGS sequence"/>
</dbReference>
<proteinExistence type="predicted"/>
<reference evidence="1 2" key="1">
    <citation type="journal article" date="2015" name="Environ. Microbiol.">
        <title>Genome analyses suggest the presence of polyploidy and recent human-driven expansions in eight global populations of the honeybee pathogen Nosema ceranae.</title>
        <authorList>
            <person name="Pelin A."/>
            <person name="Selman M."/>
            <person name="Aris-Brosou S."/>
            <person name="Farinelli L."/>
            <person name="Corradi N."/>
        </authorList>
    </citation>
    <scope>NUCLEOTIDE SEQUENCE [LARGE SCALE GENOMIC DNA]</scope>
    <source>
        <strain evidence="1 2">PA08 1199</strain>
    </source>
</reference>
<comment type="caution">
    <text evidence="1">The sequence shown here is derived from an EMBL/GenBank/DDBJ whole genome shotgun (WGS) entry which is preliminary data.</text>
</comment>
<evidence type="ECO:0000313" key="2">
    <source>
        <dbReference type="Proteomes" id="UP000034350"/>
    </source>
</evidence>
<keyword evidence="2" id="KW-1185">Reference proteome</keyword>
<protein>
    <submittedName>
        <fullName evidence="1">Uncharacterized protein</fullName>
    </submittedName>
</protein>
<dbReference type="AlphaFoldDB" id="A0A0F9WLJ2"/>
<sequence>MYISAPSALKQAHATKLPSQCLTVVGEGKFFNHFSFFFFTNKSITIKCIKISF</sequence>
<organism evidence="1 2">
    <name type="scientific">Vairimorpha ceranae</name>
    <dbReference type="NCBI Taxonomy" id="40302"/>
    <lineage>
        <taxon>Eukaryota</taxon>
        <taxon>Fungi</taxon>
        <taxon>Fungi incertae sedis</taxon>
        <taxon>Microsporidia</taxon>
        <taxon>Nosematidae</taxon>
        <taxon>Vairimorpha</taxon>
    </lineage>
</organism>
<gene>
    <name evidence="1" type="ORF">AAJ76_1650002571</name>
</gene>
<name>A0A0F9WLJ2_9MICR</name>
<dbReference type="EMBL" id="JPQZ01000165">
    <property type="protein sequence ID" value="KKO73948.1"/>
    <property type="molecule type" value="Genomic_DNA"/>
</dbReference>
<evidence type="ECO:0000313" key="1">
    <source>
        <dbReference type="EMBL" id="KKO73948.1"/>
    </source>
</evidence>
<dbReference type="RefSeq" id="XP_024329690.1">
    <property type="nucleotide sequence ID" value="XM_024474191.1"/>
</dbReference>
<dbReference type="VEuPathDB" id="MicrosporidiaDB:AAJ76_1650002571"/>
<dbReference type="GeneID" id="36319101"/>